<protein>
    <submittedName>
        <fullName evidence="1 3">Uncharacterized protein</fullName>
    </submittedName>
</protein>
<dbReference type="WBParaSite" id="ECPE_0001550501-mRNA-1">
    <property type="protein sequence ID" value="ECPE_0001550501-mRNA-1"/>
    <property type="gene ID" value="ECPE_0001550501"/>
</dbReference>
<reference evidence="3" key="1">
    <citation type="submission" date="2016-06" db="UniProtKB">
        <authorList>
            <consortium name="WormBaseParasite"/>
        </authorList>
    </citation>
    <scope>IDENTIFICATION</scope>
</reference>
<evidence type="ECO:0000313" key="2">
    <source>
        <dbReference type="Proteomes" id="UP000272942"/>
    </source>
</evidence>
<sequence length="102" mass="11227">MTTTQILSGSARNHLITEMGQRNNDLEPCPLSGVPFQGVSMPIVDSTKISPPFSPLRHGNDPRVVRGFTVLAAVFRGRLVRQLLATHKVCDLIRTVKVGFFL</sequence>
<gene>
    <name evidence="1" type="ORF">ECPE_LOCUS15465</name>
</gene>
<organism evidence="3">
    <name type="scientific">Echinostoma caproni</name>
    <dbReference type="NCBI Taxonomy" id="27848"/>
    <lineage>
        <taxon>Eukaryota</taxon>
        <taxon>Metazoa</taxon>
        <taxon>Spiralia</taxon>
        <taxon>Lophotrochozoa</taxon>
        <taxon>Platyhelminthes</taxon>
        <taxon>Trematoda</taxon>
        <taxon>Digenea</taxon>
        <taxon>Plagiorchiida</taxon>
        <taxon>Echinostomata</taxon>
        <taxon>Echinostomatoidea</taxon>
        <taxon>Echinostomatidae</taxon>
        <taxon>Echinostoma</taxon>
    </lineage>
</organism>
<evidence type="ECO:0000313" key="1">
    <source>
        <dbReference type="EMBL" id="VDP92737.1"/>
    </source>
</evidence>
<accession>A0A183B8D0</accession>
<dbReference type="Proteomes" id="UP000272942">
    <property type="component" value="Unassembled WGS sequence"/>
</dbReference>
<name>A0A183B8D0_9TREM</name>
<dbReference type="AlphaFoldDB" id="A0A183B8D0"/>
<dbReference type="EMBL" id="UZAN01060655">
    <property type="protein sequence ID" value="VDP92737.1"/>
    <property type="molecule type" value="Genomic_DNA"/>
</dbReference>
<evidence type="ECO:0000313" key="3">
    <source>
        <dbReference type="WBParaSite" id="ECPE_0001550501-mRNA-1"/>
    </source>
</evidence>
<reference evidence="1 2" key="2">
    <citation type="submission" date="2018-11" db="EMBL/GenBank/DDBJ databases">
        <authorList>
            <consortium name="Pathogen Informatics"/>
        </authorList>
    </citation>
    <scope>NUCLEOTIDE SEQUENCE [LARGE SCALE GENOMIC DNA]</scope>
    <source>
        <strain evidence="1 2">Egypt</strain>
    </source>
</reference>
<keyword evidence="2" id="KW-1185">Reference proteome</keyword>
<proteinExistence type="predicted"/>
<dbReference type="OrthoDB" id="10028852at2759"/>